<dbReference type="GO" id="GO:0048280">
    <property type="term" value="P:vesicle fusion with Golgi apparatus"/>
    <property type="evidence" value="ECO:0007669"/>
    <property type="project" value="TreeGrafter"/>
</dbReference>
<dbReference type="CDD" id="cd15890">
    <property type="entry name" value="SNARE_Vti1b"/>
    <property type="match status" value="1"/>
</dbReference>
<dbReference type="GO" id="GO:0016236">
    <property type="term" value="P:macroautophagy"/>
    <property type="evidence" value="ECO:0007669"/>
    <property type="project" value="TreeGrafter"/>
</dbReference>
<dbReference type="GO" id="GO:0005789">
    <property type="term" value="C:endoplasmic reticulum membrane"/>
    <property type="evidence" value="ECO:0007669"/>
    <property type="project" value="TreeGrafter"/>
</dbReference>
<gene>
    <name evidence="10" type="ORF">RDWZM_001520</name>
</gene>
<keyword evidence="7" id="KW-0175">Coiled coil</keyword>
<sequence>MIINKMFIEGDNLMEQIKIEVEKCPVSVQSEMNGRLFAIRNEWNAFKKTARRPALLPGALGHDGLSSSSGRQMTRSAVLNQGIDSLQNTSMGLHRAEIVARESEEIGTNVLDELNSQRETLINSRTRLDETNANLKRSHRLIRIINSQVITNKCLLILIILVEIMILISVIYLRFIRKH</sequence>
<dbReference type="GO" id="GO:1903076">
    <property type="term" value="P:regulation of protein localization to plasma membrane"/>
    <property type="evidence" value="ECO:0007669"/>
    <property type="project" value="TreeGrafter"/>
</dbReference>
<keyword evidence="8 9" id="KW-0472">Membrane</keyword>
<dbReference type="GO" id="GO:0031201">
    <property type="term" value="C:SNARE complex"/>
    <property type="evidence" value="ECO:0007669"/>
    <property type="project" value="TreeGrafter"/>
</dbReference>
<keyword evidence="3" id="KW-0813">Transport</keyword>
<dbReference type="Gene3D" id="1.20.5.110">
    <property type="match status" value="1"/>
</dbReference>
<keyword evidence="11" id="KW-1185">Reference proteome</keyword>
<keyword evidence="5" id="KW-0653">Protein transport</keyword>
<dbReference type="Pfam" id="PF12352">
    <property type="entry name" value="V-SNARE_C"/>
    <property type="match status" value="1"/>
</dbReference>
<dbReference type="GO" id="GO:0015031">
    <property type="term" value="P:protein transport"/>
    <property type="evidence" value="ECO:0007669"/>
    <property type="project" value="UniProtKB-KW"/>
</dbReference>
<dbReference type="GO" id="GO:0006896">
    <property type="term" value="P:Golgi to vacuole transport"/>
    <property type="evidence" value="ECO:0007669"/>
    <property type="project" value="TreeGrafter"/>
</dbReference>
<comment type="subcellular location">
    <subcellularLocation>
        <location evidence="1">Membrane</location>
        <topology evidence="1">Single-pass type IV membrane protein</topology>
    </subcellularLocation>
</comment>
<dbReference type="GO" id="GO:0005829">
    <property type="term" value="C:cytosol"/>
    <property type="evidence" value="ECO:0007669"/>
    <property type="project" value="GOC"/>
</dbReference>
<dbReference type="FunFam" id="1.20.5.110:FF:000002">
    <property type="entry name" value="Vesicle transport through interaction with t-SNAREsB"/>
    <property type="match status" value="1"/>
</dbReference>
<evidence type="ECO:0000256" key="7">
    <source>
        <dbReference type="ARBA" id="ARBA00023054"/>
    </source>
</evidence>
<dbReference type="GO" id="GO:0005794">
    <property type="term" value="C:Golgi apparatus"/>
    <property type="evidence" value="ECO:0007669"/>
    <property type="project" value="TreeGrafter"/>
</dbReference>
<dbReference type="GO" id="GO:0006891">
    <property type="term" value="P:intra-Golgi vesicle-mediated transport"/>
    <property type="evidence" value="ECO:0007669"/>
    <property type="project" value="TreeGrafter"/>
</dbReference>
<dbReference type="PANTHER" id="PTHR21230">
    <property type="entry name" value="VESICLE TRANSPORT V-SNARE PROTEIN VTI1-RELATED"/>
    <property type="match status" value="1"/>
</dbReference>
<dbReference type="OMA" id="SERFENC"/>
<evidence type="ECO:0000256" key="4">
    <source>
        <dbReference type="ARBA" id="ARBA00022692"/>
    </source>
</evidence>
<evidence type="ECO:0000256" key="9">
    <source>
        <dbReference type="SAM" id="Phobius"/>
    </source>
</evidence>
<keyword evidence="6 9" id="KW-1133">Transmembrane helix</keyword>
<evidence type="ECO:0000313" key="11">
    <source>
        <dbReference type="Proteomes" id="UP001142055"/>
    </source>
</evidence>
<organism evidence="10 11">
    <name type="scientific">Blomia tropicalis</name>
    <name type="common">Mite</name>
    <dbReference type="NCBI Taxonomy" id="40697"/>
    <lineage>
        <taxon>Eukaryota</taxon>
        <taxon>Metazoa</taxon>
        <taxon>Ecdysozoa</taxon>
        <taxon>Arthropoda</taxon>
        <taxon>Chelicerata</taxon>
        <taxon>Arachnida</taxon>
        <taxon>Acari</taxon>
        <taxon>Acariformes</taxon>
        <taxon>Sarcoptiformes</taxon>
        <taxon>Astigmata</taxon>
        <taxon>Glycyphagoidea</taxon>
        <taxon>Echimyopodidae</taxon>
        <taxon>Blomia</taxon>
    </lineage>
</organism>
<dbReference type="Proteomes" id="UP001142055">
    <property type="component" value="Chromosome 1"/>
</dbReference>
<dbReference type="GO" id="GO:0000149">
    <property type="term" value="F:SNARE binding"/>
    <property type="evidence" value="ECO:0007669"/>
    <property type="project" value="TreeGrafter"/>
</dbReference>
<dbReference type="GO" id="GO:0005484">
    <property type="term" value="F:SNAP receptor activity"/>
    <property type="evidence" value="ECO:0007669"/>
    <property type="project" value="TreeGrafter"/>
</dbReference>
<dbReference type="GO" id="GO:0031902">
    <property type="term" value="C:late endosome membrane"/>
    <property type="evidence" value="ECO:0007669"/>
    <property type="project" value="TreeGrafter"/>
</dbReference>
<evidence type="ECO:0000256" key="3">
    <source>
        <dbReference type="ARBA" id="ARBA00022448"/>
    </source>
</evidence>
<dbReference type="AlphaFoldDB" id="A0A9Q0MBQ7"/>
<proteinExistence type="inferred from homology"/>
<dbReference type="GO" id="GO:0042147">
    <property type="term" value="P:retrograde transport, endosome to Golgi"/>
    <property type="evidence" value="ECO:0007669"/>
    <property type="project" value="TreeGrafter"/>
</dbReference>
<accession>A0A9Q0MBQ7</accession>
<evidence type="ECO:0000256" key="6">
    <source>
        <dbReference type="ARBA" id="ARBA00022989"/>
    </source>
</evidence>
<dbReference type="EMBL" id="JAPWDV010000001">
    <property type="protein sequence ID" value="KAJ6222975.1"/>
    <property type="molecule type" value="Genomic_DNA"/>
</dbReference>
<dbReference type="GO" id="GO:0012507">
    <property type="term" value="C:ER to Golgi transport vesicle membrane"/>
    <property type="evidence" value="ECO:0007669"/>
    <property type="project" value="TreeGrafter"/>
</dbReference>
<evidence type="ECO:0000313" key="10">
    <source>
        <dbReference type="EMBL" id="KAJ6222975.1"/>
    </source>
</evidence>
<feature type="transmembrane region" description="Helical" evidence="9">
    <location>
        <begin position="155"/>
        <end position="175"/>
    </location>
</feature>
<evidence type="ECO:0000256" key="2">
    <source>
        <dbReference type="ARBA" id="ARBA00006108"/>
    </source>
</evidence>
<dbReference type="SUPFAM" id="SSF58038">
    <property type="entry name" value="SNARE fusion complex"/>
    <property type="match status" value="1"/>
</dbReference>
<evidence type="ECO:0000256" key="1">
    <source>
        <dbReference type="ARBA" id="ARBA00004211"/>
    </source>
</evidence>
<dbReference type="PANTHER" id="PTHR21230:SF89">
    <property type="entry name" value="VESICLE TRANSPORT THROUGH INTERACTION WITH T-SNARES HOMOLOG 1B"/>
    <property type="match status" value="1"/>
</dbReference>
<keyword evidence="4 9" id="KW-0812">Transmembrane</keyword>
<comment type="caution">
    <text evidence="10">The sequence shown here is derived from an EMBL/GenBank/DDBJ whole genome shotgun (WGS) entry which is preliminary data.</text>
</comment>
<evidence type="ECO:0000256" key="5">
    <source>
        <dbReference type="ARBA" id="ARBA00022927"/>
    </source>
</evidence>
<reference evidence="10" key="1">
    <citation type="submission" date="2022-12" db="EMBL/GenBank/DDBJ databases">
        <title>Genome assemblies of Blomia tropicalis.</title>
        <authorList>
            <person name="Cui Y."/>
        </authorList>
    </citation>
    <scope>NUCLEOTIDE SEQUENCE</scope>
    <source>
        <tissue evidence="10">Adult mites</tissue>
    </source>
</reference>
<protein>
    <submittedName>
        <fullName evidence="10">Uncharacterized protein</fullName>
    </submittedName>
</protein>
<comment type="similarity">
    <text evidence="2">Belongs to the VTI1 family.</text>
</comment>
<name>A0A9Q0MBQ7_BLOTA</name>
<evidence type="ECO:0000256" key="8">
    <source>
        <dbReference type="ARBA" id="ARBA00023136"/>
    </source>
</evidence>